<organism evidence="4 5">
    <name type="scientific">Streptomyces tricolor</name>
    <dbReference type="NCBI Taxonomy" id="68277"/>
    <lineage>
        <taxon>Bacteria</taxon>
        <taxon>Bacillati</taxon>
        <taxon>Actinomycetota</taxon>
        <taxon>Actinomycetes</taxon>
        <taxon>Kitasatosporales</taxon>
        <taxon>Streptomycetaceae</taxon>
        <taxon>Streptomyces</taxon>
        <taxon>Streptomyces violaceoruber group</taxon>
    </lineage>
</organism>
<feature type="transmembrane region" description="Helical" evidence="3">
    <location>
        <begin position="36"/>
        <end position="60"/>
    </location>
</feature>
<reference evidence="4 5" key="1">
    <citation type="submission" date="2022-01" db="EMBL/GenBank/DDBJ databases">
        <title>Draft Genome Sequences of Seven Type Strains of the Genus Streptomyces.</title>
        <authorList>
            <person name="Aziz S."/>
            <person name="Coretto E."/>
            <person name="Chronakova A."/>
            <person name="Sproer C."/>
            <person name="Huber K."/>
            <person name="Nouioui I."/>
            <person name="Gross H."/>
        </authorList>
    </citation>
    <scope>NUCLEOTIDE SEQUENCE [LARGE SCALE GENOMIC DNA]</scope>
    <source>
        <strain evidence="4 5">DSM 41685</strain>
    </source>
</reference>
<evidence type="ECO:0000256" key="3">
    <source>
        <dbReference type="SAM" id="Phobius"/>
    </source>
</evidence>
<keyword evidence="5" id="KW-1185">Reference proteome</keyword>
<keyword evidence="3" id="KW-0812">Transmembrane</keyword>
<evidence type="ECO:0000313" key="4">
    <source>
        <dbReference type="EMBL" id="MCG0066252.1"/>
    </source>
</evidence>
<evidence type="ECO:0000256" key="1">
    <source>
        <dbReference type="SAM" id="Coils"/>
    </source>
</evidence>
<feature type="region of interest" description="Disordered" evidence="2">
    <location>
        <begin position="145"/>
        <end position="185"/>
    </location>
</feature>
<proteinExistence type="predicted"/>
<dbReference type="EMBL" id="JAKKZF010000102">
    <property type="protein sequence ID" value="MCG0066252.1"/>
    <property type="molecule type" value="Genomic_DNA"/>
</dbReference>
<feature type="transmembrane region" description="Helical" evidence="3">
    <location>
        <begin position="12"/>
        <end position="30"/>
    </location>
</feature>
<protein>
    <submittedName>
        <fullName evidence="4">Uncharacterized protein</fullName>
    </submittedName>
</protein>
<gene>
    <name evidence="4" type="ORF">L0F81_23670</name>
</gene>
<keyword evidence="1" id="KW-0175">Coiled coil</keyword>
<evidence type="ECO:0000313" key="5">
    <source>
        <dbReference type="Proteomes" id="UP001299012"/>
    </source>
</evidence>
<keyword evidence="3" id="KW-0472">Membrane</keyword>
<evidence type="ECO:0000256" key="2">
    <source>
        <dbReference type="SAM" id="MobiDB-lite"/>
    </source>
</evidence>
<feature type="coiled-coil region" evidence="1">
    <location>
        <begin position="88"/>
        <end position="130"/>
    </location>
</feature>
<dbReference type="RefSeq" id="WP_086699635.1">
    <property type="nucleotide sequence ID" value="NZ_JAKKZF010000102.1"/>
</dbReference>
<name>A0ABS9JL12_9ACTN</name>
<comment type="caution">
    <text evidence="4">The sequence shown here is derived from an EMBL/GenBank/DDBJ whole genome shotgun (WGS) entry which is preliminary data.</text>
</comment>
<accession>A0ABS9JL12</accession>
<dbReference type="Proteomes" id="UP001299012">
    <property type="component" value="Unassembled WGS sequence"/>
</dbReference>
<keyword evidence="3" id="KW-1133">Transmembrane helix</keyword>
<sequence length="185" mass="19925">MEFTATSKACSATAAGILISGFAIIIGSVSEDNVAGSIGGACLVMVSLTIIICVLVRHWIVNTDTERRILGAAQREAQAERTKYIAAQAALENEMGRLNRDMAAERARIARRLVAERKAMRAEFDEERAQLAADAFRTGVEMERSGALKRQEQPPGNLIKFRKPGQPAAPASERARSHGHGVVGP</sequence>